<dbReference type="Gene3D" id="2.30.29.30">
    <property type="entry name" value="Pleckstrin-homology domain (PH domain)/Phosphotyrosine-binding domain (PTB)"/>
    <property type="match status" value="1"/>
</dbReference>
<comment type="caution">
    <text evidence="5">The sequence shown here is derived from an EMBL/GenBank/DDBJ whole genome shotgun (WGS) entry which is preliminary data.</text>
</comment>
<dbReference type="InterPro" id="IPR015042">
    <property type="entry name" value="BPS-dom"/>
</dbReference>
<dbReference type="Pfam" id="PF00017">
    <property type="entry name" value="SH2"/>
    <property type="match status" value="1"/>
</dbReference>
<dbReference type="GO" id="GO:0008285">
    <property type="term" value="P:negative regulation of cell population proliferation"/>
    <property type="evidence" value="ECO:0007669"/>
    <property type="project" value="InterPro"/>
</dbReference>
<dbReference type="SUPFAM" id="SSF54236">
    <property type="entry name" value="Ubiquitin-like"/>
    <property type="match status" value="1"/>
</dbReference>
<dbReference type="PANTHER" id="PTHR46348">
    <property type="entry name" value="DELETED IN LUNG AND ESOPHAGEAL CANCER PROTEIN 1"/>
    <property type="match status" value="1"/>
</dbReference>
<dbReference type="GO" id="GO:0005929">
    <property type="term" value="C:cilium"/>
    <property type="evidence" value="ECO:0007669"/>
    <property type="project" value="TreeGrafter"/>
</dbReference>
<feature type="region of interest" description="Disordered" evidence="3">
    <location>
        <begin position="1"/>
        <end position="36"/>
    </location>
</feature>
<dbReference type="Gene3D" id="2.60.40.10">
    <property type="entry name" value="Immunoglobulins"/>
    <property type="match status" value="3"/>
</dbReference>
<dbReference type="InterPro" id="IPR011993">
    <property type="entry name" value="PH-like_dom_sf"/>
</dbReference>
<dbReference type="Pfam" id="PF21989">
    <property type="entry name" value="RA_2"/>
    <property type="match status" value="1"/>
</dbReference>
<evidence type="ECO:0000256" key="3">
    <source>
        <dbReference type="SAM" id="MobiDB-lite"/>
    </source>
</evidence>
<reference evidence="6" key="1">
    <citation type="submission" date="2017-01" db="EMBL/GenBank/DDBJ databases">
        <title>Comparative genomics of anhydrobiosis in the tardigrade Hypsibius dujardini.</title>
        <authorList>
            <person name="Yoshida Y."/>
            <person name="Koutsovoulos G."/>
            <person name="Laetsch D."/>
            <person name="Stevens L."/>
            <person name="Kumar S."/>
            <person name="Horikawa D."/>
            <person name="Ishino K."/>
            <person name="Komine S."/>
            <person name="Tomita M."/>
            <person name="Blaxter M."/>
            <person name="Arakawa K."/>
        </authorList>
    </citation>
    <scope>NUCLEOTIDE SEQUENCE [LARGE SCALE GENOMIC DNA]</scope>
    <source>
        <strain evidence="6">Z151</strain>
    </source>
</reference>
<dbReference type="InterPro" id="IPR033304">
    <property type="entry name" value="DLEC1"/>
</dbReference>
<dbReference type="SUPFAM" id="SSF50729">
    <property type="entry name" value="PH domain-like"/>
    <property type="match status" value="1"/>
</dbReference>
<proteinExistence type="predicted"/>
<evidence type="ECO:0000313" key="6">
    <source>
        <dbReference type="Proteomes" id="UP000192578"/>
    </source>
</evidence>
<evidence type="ECO:0000259" key="4">
    <source>
        <dbReference type="PROSITE" id="PS50001"/>
    </source>
</evidence>
<dbReference type="Gene3D" id="3.30.505.10">
    <property type="entry name" value="SH2 domain"/>
    <property type="match status" value="1"/>
</dbReference>
<dbReference type="InterPro" id="IPR000980">
    <property type="entry name" value="SH2"/>
</dbReference>
<dbReference type="GO" id="GO:0015631">
    <property type="term" value="F:tubulin binding"/>
    <property type="evidence" value="ECO:0007669"/>
    <property type="project" value="TreeGrafter"/>
</dbReference>
<dbReference type="PROSITE" id="PS50001">
    <property type="entry name" value="SH2"/>
    <property type="match status" value="1"/>
</dbReference>
<dbReference type="PRINTS" id="PR00401">
    <property type="entry name" value="SH2DOMAIN"/>
</dbReference>
<evidence type="ECO:0000313" key="5">
    <source>
        <dbReference type="EMBL" id="OQV19193.1"/>
    </source>
</evidence>
<keyword evidence="1 2" id="KW-0727">SH2 domain</keyword>
<organism evidence="5 6">
    <name type="scientific">Hypsibius exemplaris</name>
    <name type="common">Freshwater tardigrade</name>
    <dbReference type="NCBI Taxonomy" id="2072580"/>
    <lineage>
        <taxon>Eukaryota</taxon>
        <taxon>Metazoa</taxon>
        <taxon>Ecdysozoa</taxon>
        <taxon>Tardigrada</taxon>
        <taxon>Eutardigrada</taxon>
        <taxon>Parachela</taxon>
        <taxon>Hypsibioidea</taxon>
        <taxon>Hypsibiidae</taxon>
        <taxon>Hypsibius</taxon>
    </lineage>
</organism>
<feature type="domain" description="SH2" evidence="4">
    <location>
        <begin position="2021"/>
        <end position="2118"/>
    </location>
</feature>
<dbReference type="SMART" id="SM00252">
    <property type="entry name" value="SH2"/>
    <property type="match status" value="1"/>
</dbReference>
<dbReference type="EMBL" id="MTYJ01000042">
    <property type="protein sequence ID" value="OQV19193.1"/>
    <property type="molecule type" value="Genomic_DNA"/>
</dbReference>
<accession>A0A1W0WVM0</accession>
<keyword evidence="5" id="KW-0675">Receptor</keyword>
<dbReference type="SMART" id="SM00233">
    <property type="entry name" value="PH"/>
    <property type="match status" value="1"/>
</dbReference>
<gene>
    <name evidence="5" type="ORF">BV898_06830</name>
</gene>
<dbReference type="InterPro" id="IPR013783">
    <property type="entry name" value="Ig-like_fold"/>
</dbReference>
<dbReference type="InterPro" id="IPR001849">
    <property type="entry name" value="PH_domain"/>
</dbReference>
<evidence type="ECO:0000256" key="1">
    <source>
        <dbReference type="ARBA" id="ARBA00022999"/>
    </source>
</evidence>
<dbReference type="Proteomes" id="UP000192578">
    <property type="component" value="Unassembled WGS sequence"/>
</dbReference>
<sequence length="2126" mass="237927">MEHTRSLDKQFQPAQSSQHTRSLDRHFQPAQSSQHAVQDLTALIQKHFPTVLKGPSAVPQQMLTFLQQSQGKDDSAHKAFVGELAQIAKDTERKLEEIASLEKLLVEAQMEALSKFKALDEDAGRTFSPFLVLDDKEAKSKTPRGMFSTYSIGDYLDWEELKAGDLVGPKRNTFKLEMPAPYSLLDDRPKTRQRIAKTSDIGGFVKRPVANMQANCAEKKRAERRRGGDPKKIRTSGPSLKFNPKTLRIRDFVPGASSTSYLACGMSIRYNVIFKPTAYTPVIEKVEAVSLDSSRTTLCIHARNDPPVLEYARIVNVGTCLPETLTTISIPIANSGAFGMFFMMLFDDFAAFDQANFPPNAARVVEAQMEALSKFKALDEDAGRTFSPFLVLDDKEAKSKTPGECLMVCEVVSVRKEKNFCRIEPIKSRFFDIFTQTLTTISIPIANSGAFGMFFMMLFDDFAAFDQTNFPPNAARVGMNDKYFITRTPLLATSVLTLSLPRQNVELKTPFCTIRPVLFEIAPNQNTKLHLDFRYPHGTVGQFVQELVLVGHLGSVFRLKVISEVSSQLVNLIKSTPELPYGNDDHFGHIDISAQRVLQFSPDYPGRCKSLEFTLKNTTDMDLLYYWRNVIPVVTCEIDTLHNMDISAWSLIPAAEDAFTVQCTTCSHVSRKTENSPPEVTEILHFGAGQVLTFVANHQLSRKFQPAKRTVLQMVVTGVVVKNRQVAKKVVLDKSIIPFAVDITTECVPVQLDIPTDVTVEKKLVCNRKGTFTFLVANKGPALVTLSLEDFMSAPLCVGGPKLLFSKLPISVGAGEFLTARLTIKAHEPGPHTARCACRVAETGMAHVVAVHFSVKGPRIKFNPYLQFGGISVGMMRQKKVQFENRTHLPAEWALKFADGAKKHCNIKFKPQHGRIEPGRKATVKVAVFSKTPIDVLAKCHLEVQYGITRPLWVMATVQSPDVTIGPLNIQLDDLYIGLPHVLEFKATNQSLLPTVLTWVHTVEDCQHLELVQCEQRGLTLGKLEEAVVTLTVRPKLVGTFCDGLLRFFMNEQPLAVVKISGKVAGHSVRIFHCGDSQETEIQTMSPGPITCPQMMRFNMPARLVFIIRNDLPVAVKFTASCENFPEHWQPSTLVTEQMRVAAMFEDIEIPPPFLPMKIVLSAVAVVESRQDVVLTLTAWASMWGIFDDFLRIEVTDGQTIRIPIRFHVMDSPIRFLQLTPADADLSLLRFSAHTPETQPEIRQLTVRNILPYAVTVKWNTAIQSDDRNEQFGCVLELEKHPLLRSHLLLTGFPEVGGRPDDTIFSAFPEQLDIPPYSIGTVHVKFDPTVLRDTSTFEGLLVGHSRIKDRYTRRSGEPNLSGCYAPSIRMRLKASVVAPKLSIETNSDKLLFSVAAGDVFDSSVEVPQATLSFRLINFQNAFVQFGLTISEPFRLVGLTCQSGTSGKIEETPMKCSPNGLYGLEPQAIAKVRISFAVNATQLRTILKKRIEAARKTDLHIKSHLCLWYPGTLLPEKVRLDAVVLIPKLEVSRTAIDFGTCRLQQCCEQVFHLINVTRSKSSWRLQFDHGDDSSGGSDDFAVSQRSGMLEASEDFAGKETELIVYFRPIDEEIVNENLADLFRNLFQLYSDVQATVVCMIRRSGVHPAMVDGMDSTDRMEGTPDQRQHHHVVTPFWPPAAPSSTRRSVDLFHQGFDSPASRSVEIDRSADALQVLETFFAEHRVGNCSSWALFEHRRSVSLHRLIEDHEILCDIQDGWQAEPDGDYNRFVVQQDYCKYEVFRNPKQFFPDGMLNLSNDKYDTLAGEHSVAKSVFLRDLILSTNWLPEVEGPLCLYEKRTWKRLYFILRPSGLYSSVKHASRDPKHLTLVCSLSGLGLYQVDGAKKSLGSPTDSVICLKGTLDDAPFECFLACENGEMLRNWMIALRLQKYGEQLKENYLAAAKADQSLNATGNIKDLAIQEKSKARVAMDFSGDCGRIVHSQQDAVEALVTDVQGWKKRRTDRSVDSPCSPTSLPLHLSQAWYHGAISREEATRLLSQPSLVDGVFVVRKSRSEPRSFVLSLTHSGKVRHHRIIRVRVNETLTALSLDDGKTKFADLLQLIEFYHLNDGALGCKLTFPVKANDPPRH</sequence>
<dbReference type="PANTHER" id="PTHR46348:SF1">
    <property type="entry name" value="DELETED IN LUNG AND ESOPHAGEAL CANCER PROTEIN 1"/>
    <property type="match status" value="1"/>
</dbReference>
<dbReference type="InterPro" id="IPR029071">
    <property type="entry name" value="Ubiquitin-like_domsf"/>
</dbReference>
<dbReference type="InterPro" id="IPR036860">
    <property type="entry name" value="SH2_dom_sf"/>
</dbReference>
<protein>
    <submittedName>
        <fullName evidence="5">Growth factor receptor-bound protein 14</fullName>
    </submittedName>
</protein>
<keyword evidence="6" id="KW-1185">Reference proteome</keyword>
<name>A0A1W0WVM0_HYPEX</name>
<dbReference type="Gene3D" id="3.10.20.90">
    <property type="entry name" value="Phosphatidylinositol 3-kinase Catalytic Subunit, Chain A, domain 1"/>
    <property type="match status" value="1"/>
</dbReference>
<dbReference type="GO" id="GO:0005737">
    <property type="term" value="C:cytoplasm"/>
    <property type="evidence" value="ECO:0007669"/>
    <property type="project" value="TreeGrafter"/>
</dbReference>
<evidence type="ECO:0000256" key="2">
    <source>
        <dbReference type="PROSITE-ProRule" id="PRU00191"/>
    </source>
</evidence>
<dbReference type="Pfam" id="PF08947">
    <property type="entry name" value="BPS"/>
    <property type="match status" value="1"/>
</dbReference>
<dbReference type="OrthoDB" id="6278443at2759"/>
<dbReference type="SUPFAM" id="SSF55550">
    <property type="entry name" value="SH2 domain"/>
    <property type="match status" value="1"/>
</dbReference>